<evidence type="ECO:0000313" key="7">
    <source>
        <dbReference type="EMBL" id="WAI01297.1"/>
    </source>
</evidence>
<evidence type="ECO:0000256" key="3">
    <source>
        <dbReference type="ARBA" id="ARBA00022692"/>
    </source>
</evidence>
<dbReference type="PANTHER" id="PTHR37693:SF1">
    <property type="entry name" value="INTEGRAL MEMBRANE PROTEIN"/>
    <property type="match status" value="1"/>
</dbReference>
<feature type="transmembrane region" description="Helical" evidence="6">
    <location>
        <begin position="261"/>
        <end position="280"/>
    </location>
</feature>
<dbReference type="Proteomes" id="UP001163096">
    <property type="component" value="Chromosome"/>
</dbReference>
<evidence type="ECO:0000313" key="8">
    <source>
        <dbReference type="Proteomes" id="UP001163096"/>
    </source>
</evidence>
<gene>
    <name evidence="7" type="ORF">OU421_12945</name>
</gene>
<feature type="transmembrane region" description="Helical" evidence="6">
    <location>
        <begin position="6"/>
        <end position="27"/>
    </location>
</feature>
<dbReference type="InterPro" id="IPR022791">
    <property type="entry name" value="L-PG_synthase/AglD"/>
</dbReference>
<dbReference type="GeneID" id="76836025"/>
<feature type="transmembrane region" description="Helical" evidence="6">
    <location>
        <begin position="316"/>
        <end position="335"/>
    </location>
</feature>
<evidence type="ECO:0000256" key="4">
    <source>
        <dbReference type="ARBA" id="ARBA00022989"/>
    </source>
</evidence>
<evidence type="ECO:0000256" key="5">
    <source>
        <dbReference type="ARBA" id="ARBA00023136"/>
    </source>
</evidence>
<comment type="subcellular location">
    <subcellularLocation>
        <location evidence="1">Cell membrane</location>
        <topology evidence="1">Multi-pass membrane protein</topology>
    </subcellularLocation>
</comment>
<protein>
    <submittedName>
        <fullName evidence="7">Flippase-like domain-containing protein</fullName>
    </submittedName>
</protein>
<keyword evidence="3 6" id="KW-0812">Transmembrane</keyword>
<reference evidence="7" key="1">
    <citation type="submission" date="2022-11" db="EMBL/GenBank/DDBJ databases">
        <title>Complete genome sequence of Methanogenium organophilum DSM 3596.</title>
        <authorList>
            <person name="Chen S.-C."/>
            <person name="Lai S.-J."/>
            <person name="You Y.-T."/>
        </authorList>
    </citation>
    <scope>NUCLEOTIDE SEQUENCE</scope>
    <source>
        <strain evidence="7">DSM 3596</strain>
    </source>
</reference>
<feature type="transmembrane region" description="Helical" evidence="6">
    <location>
        <begin position="153"/>
        <end position="173"/>
    </location>
</feature>
<accession>A0A9X9S4F5</accession>
<dbReference type="KEGG" id="mou:OU421_12945"/>
<dbReference type="Pfam" id="PF03706">
    <property type="entry name" value="LPG_synthase_TM"/>
    <property type="match status" value="1"/>
</dbReference>
<feature type="transmembrane region" description="Helical" evidence="6">
    <location>
        <begin position="129"/>
        <end position="147"/>
    </location>
</feature>
<feature type="transmembrane region" description="Helical" evidence="6">
    <location>
        <begin position="39"/>
        <end position="59"/>
    </location>
</feature>
<name>A0A9X9S4F5_METOG</name>
<evidence type="ECO:0000256" key="6">
    <source>
        <dbReference type="SAM" id="Phobius"/>
    </source>
</evidence>
<dbReference type="AlphaFoldDB" id="A0A9X9S4F5"/>
<keyword evidence="5 6" id="KW-0472">Membrane</keyword>
<keyword evidence="4 6" id="KW-1133">Transmembrane helix</keyword>
<keyword evidence="8" id="KW-1185">Reference proteome</keyword>
<keyword evidence="2" id="KW-1003">Cell membrane</keyword>
<dbReference type="GO" id="GO:0005886">
    <property type="term" value="C:plasma membrane"/>
    <property type="evidence" value="ECO:0007669"/>
    <property type="project" value="UniProtKB-SubCell"/>
</dbReference>
<organism evidence="7 8">
    <name type="scientific">Methanogenium organophilum</name>
    <dbReference type="NCBI Taxonomy" id="2199"/>
    <lineage>
        <taxon>Archaea</taxon>
        <taxon>Methanobacteriati</taxon>
        <taxon>Methanobacteriota</taxon>
        <taxon>Stenosarchaea group</taxon>
        <taxon>Methanomicrobia</taxon>
        <taxon>Methanomicrobiales</taxon>
        <taxon>Methanomicrobiaceae</taxon>
        <taxon>Methanogenium</taxon>
    </lineage>
</organism>
<sequence length="348" mass="39361">MESSQWKWLAFSVGFSTLVLIGVLWFTIDDETITYLKNVNYTFLLLALVLHIIALMAWGMRLKMMSQSLGYHVPFLHALNAVFANLLVAAITPSQAGGEPVRIHELYRADVPVGDATAVVIMERVIDGIVLGLIGIFAFILLVFQFATLDVNLTTPLLVIWVILICFMILFIYSIRHPEFLKRILFKISGWLTKRWKSEKVDKLMHSIDSEVDNFNSALAKFASKAKKGLVWGFALTTIYWVFEFLIASFILIAIGSKPFFIESFIVQLIIAIIMMVPLTPGSSGIAEISATSLYGLFVPSSIVGVFVLLWRLILYYFNIFVGVLASVLIVRREMILRQLKRLKRNQN</sequence>
<proteinExistence type="predicted"/>
<dbReference type="RefSeq" id="WP_268186523.1">
    <property type="nucleotide sequence ID" value="NZ_CP113361.1"/>
</dbReference>
<evidence type="ECO:0000256" key="2">
    <source>
        <dbReference type="ARBA" id="ARBA00022475"/>
    </source>
</evidence>
<feature type="transmembrane region" description="Helical" evidence="6">
    <location>
        <begin position="71"/>
        <end position="92"/>
    </location>
</feature>
<feature type="transmembrane region" description="Helical" evidence="6">
    <location>
        <begin position="230"/>
        <end position="255"/>
    </location>
</feature>
<evidence type="ECO:0000256" key="1">
    <source>
        <dbReference type="ARBA" id="ARBA00004651"/>
    </source>
</evidence>
<dbReference type="PANTHER" id="PTHR37693">
    <property type="entry name" value="PHOSPHATIDYLGLYCEROL LYSYLTRANSFERASE"/>
    <property type="match status" value="1"/>
</dbReference>
<dbReference type="NCBIfam" id="TIGR00374">
    <property type="entry name" value="flippase-like domain"/>
    <property type="match status" value="1"/>
</dbReference>
<dbReference type="EMBL" id="CP113361">
    <property type="protein sequence ID" value="WAI01297.1"/>
    <property type="molecule type" value="Genomic_DNA"/>
</dbReference>